<comment type="function">
    <text evidence="6">Catalyzes the transfer of a formyl group from 10-formyltetrahydrofolate to 5-phospho-ribosyl-glycinamide (GAR), producing 5-phospho-ribosyl-N-formylglycinamide (FGAR) and tetrahydrofolate.</text>
</comment>
<dbReference type="FunFam" id="3.40.50.170:FF:000007">
    <property type="entry name" value="Phosphoribosylglycinamide formyltransferase"/>
    <property type="match status" value="1"/>
</dbReference>
<dbReference type="Gene3D" id="3.40.50.170">
    <property type="entry name" value="Formyl transferase, N-terminal domain"/>
    <property type="match status" value="1"/>
</dbReference>
<dbReference type="InterPro" id="IPR000595">
    <property type="entry name" value="cNMP-bd_dom"/>
</dbReference>
<dbReference type="InterPro" id="IPR036477">
    <property type="entry name" value="Formyl_transf_N_sf"/>
</dbReference>
<feature type="binding site" evidence="6">
    <location>
        <position position="106"/>
    </location>
    <ligand>
        <name>(6R)-10-formyltetrahydrofolate</name>
        <dbReference type="ChEBI" id="CHEBI:195366"/>
    </ligand>
</feature>
<dbReference type="EMBL" id="DSAC01000087">
    <property type="protein sequence ID" value="HHO74341.1"/>
    <property type="molecule type" value="Genomic_DNA"/>
</dbReference>
<name>A0A7C5SX89_9AQUI</name>
<dbReference type="UniPathway" id="UPA00074">
    <property type="reaction ID" value="UER00126"/>
</dbReference>
<reference evidence="8" key="1">
    <citation type="journal article" date="2020" name="mSystems">
        <title>Genome- and Community-Level Interaction Insights into Carbon Utilization and Element Cycling Functions of Hydrothermarchaeota in Hydrothermal Sediment.</title>
        <authorList>
            <person name="Zhou Z."/>
            <person name="Liu Y."/>
            <person name="Xu W."/>
            <person name="Pan J."/>
            <person name="Luo Z.H."/>
            <person name="Li M."/>
        </authorList>
    </citation>
    <scope>NUCLEOTIDE SEQUENCE [LARGE SCALE GENOMIC DNA]</scope>
    <source>
        <strain evidence="8">SpSt-114</strain>
    </source>
</reference>
<evidence type="ECO:0000256" key="6">
    <source>
        <dbReference type="HAMAP-Rule" id="MF_01930"/>
    </source>
</evidence>
<comment type="caution">
    <text evidence="6">Lacks conserved residue(s) required for the propagation of feature annotation.</text>
</comment>
<accession>A0A7C5SX89</accession>
<dbReference type="GO" id="GO:0005829">
    <property type="term" value="C:cytosol"/>
    <property type="evidence" value="ECO:0007669"/>
    <property type="project" value="TreeGrafter"/>
</dbReference>
<feature type="binding site" evidence="6">
    <location>
        <begin position="11"/>
        <end position="13"/>
    </location>
    <ligand>
        <name>N(1)-(5-phospho-beta-D-ribosyl)glycinamide</name>
        <dbReference type="ChEBI" id="CHEBI:143788"/>
    </ligand>
</feature>
<protein>
    <recommendedName>
        <fullName evidence="6">Phosphoribosylglycinamide formyltransferase</fullName>
        <ecNumber evidence="6">2.1.2.2</ecNumber>
    </recommendedName>
    <alternativeName>
        <fullName evidence="6">5'-phosphoribosylglycinamide transformylase</fullName>
    </alternativeName>
    <alternativeName>
        <fullName evidence="6">GAR transformylase</fullName>
        <shortName evidence="6">GART</shortName>
    </alternativeName>
</protein>
<evidence type="ECO:0000256" key="5">
    <source>
        <dbReference type="ARBA" id="ARBA00047664"/>
    </source>
</evidence>
<dbReference type="EC" id="2.1.2.2" evidence="6"/>
<comment type="caution">
    <text evidence="8">The sequence shown here is derived from an EMBL/GenBank/DDBJ whole genome shotgun (WGS) entry which is preliminary data.</text>
</comment>
<feature type="binding site" evidence="6">
    <location>
        <position position="64"/>
    </location>
    <ligand>
        <name>(6R)-10-formyltetrahydrofolate</name>
        <dbReference type="ChEBI" id="CHEBI:195366"/>
    </ligand>
</feature>
<evidence type="ECO:0000256" key="4">
    <source>
        <dbReference type="ARBA" id="ARBA00038440"/>
    </source>
</evidence>
<comment type="catalytic activity">
    <reaction evidence="5 6">
        <text>N(1)-(5-phospho-beta-D-ribosyl)glycinamide + (6R)-10-formyltetrahydrofolate = N(2)-formyl-N(1)-(5-phospho-beta-D-ribosyl)glycinamide + (6S)-5,6,7,8-tetrahydrofolate + H(+)</text>
        <dbReference type="Rhea" id="RHEA:15053"/>
        <dbReference type="ChEBI" id="CHEBI:15378"/>
        <dbReference type="ChEBI" id="CHEBI:57453"/>
        <dbReference type="ChEBI" id="CHEBI:143788"/>
        <dbReference type="ChEBI" id="CHEBI:147286"/>
        <dbReference type="ChEBI" id="CHEBI:195366"/>
        <dbReference type="EC" id="2.1.2.2"/>
    </reaction>
</comment>
<dbReference type="InterPro" id="IPR004607">
    <property type="entry name" value="GART"/>
</dbReference>
<dbReference type="PROSITE" id="PS00373">
    <property type="entry name" value="GART"/>
    <property type="match status" value="1"/>
</dbReference>
<dbReference type="NCBIfam" id="TIGR00639">
    <property type="entry name" value="PurN"/>
    <property type="match status" value="1"/>
</dbReference>
<dbReference type="Pfam" id="PF00551">
    <property type="entry name" value="Formyl_trans_N"/>
    <property type="match status" value="1"/>
</dbReference>
<keyword evidence="3 6" id="KW-0658">Purine biosynthesis</keyword>
<evidence type="ECO:0000256" key="1">
    <source>
        <dbReference type="ARBA" id="ARBA00005054"/>
    </source>
</evidence>
<feature type="site" description="Raises pKa of active site His" evidence="6">
    <location>
        <position position="144"/>
    </location>
</feature>
<dbReference type="PANTHER" id="PTHR43369:SF2">
    <property type="entry name" value="PHOSPHORIBOSYLGLYCINAMIDE FORMYLTRANSFERASE"/>
    <property type="match status" value="1"/>
</dbReference>
<feature type="active site" description="Proton donor" evidence="6">
    <location>
        <position position="108"/>
    </location>
</feature>
<dbReference type="PANTHER" id="PTHR43369">
    <property type="entry name" value="PHOSPHORIBOSYLGLYCINAMIDE FORMYLTRANSFERASE"/>
    <property type="match status" value="1"/>
</dbReference>
<dbReference type="GO" id="GO:0004644">
    <property type="term" value="F:phosphoribosylglycinamide formyltransferase activity"/>
    <property type="evidence" value="ECO:0007669"/>
    <property type="project" value="UniProtKB-UniRule"/>
</dbReference>
<feature type="domain" description="Cyclic nucleotide-binding" evidence="7">
    <location>
        <begin position="1"/>
        <end position="43"/>
    </location>
</feature>
<evidence type="ECO:0000256" key="3">
    <source>
        <dbReference type="ARBA" id="ARBA00022755"/>
    </source>
</evidence>
<dbReference type="PROSITE" id="PS50042">
    <property type="entry name" value="CNMP_BINDING_3"/>
    <property type="match status" value="1"/>
</dbReference>
<dbReference type="InterPro" id="IPR001555">
    <property type="entry name" value="GART_AS"/>
</dbReference>
<dbReference type="GO" id="GO:0006189">
    <property type="term" value="P:'de novo' IMP biosynthetic process"/>
    <property type="evidence" value="ECO:0007669"/>
    <property type="project" value="UniProtKB-UniRule"/>
</dbReference>
<proteinExistence type="inferred from homology"/>
<organism evidence="8">
    <name type="scientific">Thermocrinis ruber</name>
    <dbReference type="NCBI Taxonomy" id="75906"/>
    <lineage>
        <taxon>Bacteria</taxon>
        <taxon>Pseudomonadati</taxon>
        <taxon>Aquificota</taxon>
        <taxon>Aquificia</taxon>
        <taxon>Aquificales</taxon>
        <taxon>Aquificaceae</taxon>
        <taxon>Thermocrinis</taxon>
    </lineage>
</organism>
<evidence type="ECO:0000313" key="8">
    <source>
        <dbReference type="EMBL" id="HHO74341.1"/>
    </source>
</evidence>
<dbReference type="InterPro" id="IPR002376">
    <property type="entry name" value="Formyl_transf_N"/>
</dbReference>
<evidence type="ECO:0000259" key="7">
    <source>
        <dbReference type="PROSITE" id="PS50042"/>
    </source>
</evidence>
<dbReference type="SUPFAM" id="SSF53328">
    <property type="entry name" value="Formyltransferase"/>
    <property type="match status" value="1"/>
</dbReference>
<keyword evidence="2 6" id="KW-0808">Transferase</keyword>
<dbReference type="HAMAP" id="MF_01930">
    <property type="entry name" value="PurN"/>
    <property type="match status" value="1"/>
</dbReference>
<comment type="similarity">
    <text evidence="4 6">Belongs to the GART family.</text>
</comment>
<evidence type="ECO:0000256" key="2">
    <source>
        <dbReference type="ARBA" id="ARBA00022679"/>
    </source>
</evidence>
<dbReference type="CDD" id="cd08645">
    <property type="entry name" value="FMT_core_GART"/>
    <property type="match status" value="1"/>
</dbReference>
<dbReference type="AlphaFoldDB" id="A0A7C5SX89"/>
<gene>
    <name evidence="6 8" type="primary">purN</name>
    <name evidence="8" type="ORF">ENN04_06905</name>
</gene>
<sequence>MKVGVLVSGRGSNLQALINAYNEGKIKGEIALVISDNPQAYAIERCKRHGIEHAVVERREFKSKLEFERRMVELLKEKGVELVVLAGFTRVLSGEFLKAFPMRVINIHPSLIPAFQGLHAQRQALEYGAKLTGCTVHFVSEELDNGPVIIQACVPVLPQDTEESLSQRILEFEHKILPQAVKWISEGRVEVEGRKVVVKGATYGTLPVNPQLEDFL</sequence>
<comment type="pathway">
    <text evidence="1 6">Purine metabolism; IMP biosynthesis via de novo pathway; N(2)-formyl-N(1)-(5-phospho-D-ribosyl)glycinamide from N(1)-(5-phospho-D-ribosyl)glycinamide (10-formyl THF route): step 1/1.</text>
</comment>